<evidence type="ECO:0000313" key="1">
    <source>
        <dbReference type="EMBL" id="AUX76293.1"/>
    </source>
</evidence>
<proteinExistence type="predicted"/>
<dbReference type="AlphaFoldDB" id="A0A2L0H4A0"/>
<organism evidence="1 2">
    <name type="scientific">Rhizobium fredii</name>
    <name type="common">Sinorhizobium fredii</name>
    <dbReference type="NCBI Taxonomy" id="380"/>
    <lineage>
        <taxon>Bacteria</taxon>
        <taxon>Pseudomonadati</taxon>
        <taxon>Pseudomonadota</taxon>
        <taxon>Alphaproteobacteria</taxon>
        <taxon>Hyphomicrobiales</taxon>
        <taxon>Rhizobiaceae</taxon>
        <taxon>Sinorhizobium/Ensifer group</taxon>
        <taxon>Sinorhizobium</taxon>
    </lineage>
</organism>
<accession>A0A2L0H4A0</accession>
<name>A0A2L0H4A0_RHIFR</name>
<dbReference type="RefSeq" id="WP_104839145.1">
    <property type="nucleotide sequence ID" value="NZ_CP024307.1"/>
</dbReference>
<dbReference type="Proteomes" id="UP000239340">
    <property type="component" value="Chromosome"/>
</dbReference>
<evidence type="ECO:0000313" key="2">
    <source>
        <dbReference type="Proteomes" id="UP000239340"/>
    </source>
</evidence>
<dbReference type="EMBL" id="CP024307">
    <property type="protein sequence ID" value="AUX76293.1"/>
    <property type="molecule type" value="Genomic_DNA"/>
</dbReference>
<reference evidence="1 2" key="1">
    <citation type="submission" date="2017-10" db="EMBL/GenBank/DDBJ databases">
        <title>Analysis of the genome sequences of Rhizobium populations associated to common bean (phaseolus vulgaris).</title>
        <authorList>
            <person name="Bustos P."/>
            <person name="Santamaria R.I."/>
            <person name="Miranda-Sanchez F."/>
            <person name="Perez-Carrascal O."/>
            <person name="Juarez S."/>
            <person name="Lozano L."/>
            <person name="Martinez-Flores I."/>
            <person name="Vinuesa P."/>
            <person name="Martinez-Romero E."/>
            <person name="Cevallos M.A."/>
            <person name="Romero D."/>
            <person name="Davila G."/>
            <person name="Gonzalez V."/>
        </authorList>
    </citation>
    <scope>NUCLEOTIDE SEQUENCE [LARGE SCALE GENOMIC DNA]</scope>
    <source>
        <strain evidence="1 2">NXT3</strain>
    </source>
</reference>
<sequence>MTDKQEDQEFAFVSAKTAEIRAGLDAPYTAEQLQRPMSTRMVHALVAGVTAATSAKLKALTSRLEEVESRGIRYSGCYQRALAYGRGSIVTFASSMWIALDEVPAGVQPGSNGAFWQLAEKGSSRVRKQKDGQS</sequence>
<protein>
    <submittedName>
        <fullName evidence="1">Uncharacterized protein</fullName>
    </submittedName>
</protein>
<gene>
    <name evidence="1" type="ORF">NXT3_CH01721</name>
</gene>